<feature type="compositionally biased region" description="Basic and acidic residues" evidence="1">
    <location>
        <begin position="12"/>
        <end position="24"/>
    </location>
</feature>
<feature type="region of interest" description="Disordered" evidence="1">
    <location>
        <begin position="1"/>
        <end position="87"/>
    </location>
</feature>
<gene>
    <name evidence="2" type="ORF">CROQUDRAFT_649661</name>
</gene>
<evidence type="ECO:0000313" key="2">
    <source>
        <dbReference type="EMBL" id="KAG0152291.1"/>
    </source>
</evidence>
<feature type="compositionally biased region" description="Basic residues" evidence="1">
    <location>
        <begin position="1"/>
        <end position="11"/>
    </location>
</feature>
<dbReference type="OrthoDB" id="2506562at2759"/>
<dbReference type="Proteomes" id="UP000886653">
    <property type="component" value="Unassembled WGS sequence"/>
</dbReference>
<protein>
    <recommendedName>
        <fullName evidence="4">F-box domain-containing protein</fullName>
    </recommendedName>
</protein>
<name>A0A9P6NRX8_9BASI</name>
<keyword evidence="3" id="KW-1185">Reference proteome</keyword>
<evidence type="ECO:0000256" key="1">
    <source>
        <dbReference type="SAM" id="MobiDB-lite"/>
    </source>
</evidence>
<sequence length="355" mass="40008">MPTLRKVPRIYHLRDTARATHDAQRASADATTPSEPIHPPLPQSLSVLPGPSRYRLRSSRTAGPSRVSPTPPHASSSSHRRVPQYPPSPILRMPAEILYRIGQFLEPPLDLDHWCAPGEDLLRYTSTCTTIRHATASLIGRHIGITIDNTPFRTFRHALERLNTLAADKLASRKIRKLFIKDDLPRQTGSPQSRMDWHRRLGAALMVELPNIEMFAYVRDLEQAVRDSPYDTTPLGIEVIQGLAHATKLETVFLGGVHMTCWSPERMFRPILPLSLGELQLFAVHDSILPLIKLVPNLKVLRIWRNFLVPAGDFGAWFEVGIWSKLEELQISGFYGNEVTLLQASLRDSRRVGSL</sequence>
<dbReference type="EMBL" id="MU167208">
    <property type="protein sequence ID" value="KAG0152291.1"/>
    <property type="molecule type" value="Genomic_DNA"/>
</dbReference>
<dbReference type="AlphaFoldDB" id="A0A9P6NRX8"/>
<comment type="caution">
    <text evidence="2">The sequence shown here is derived from an EMBL/GenBank/DDBJ whole genome shotgun (WGS) entry which is preliminary data.</text>
</comment>
<reference evidence="2" key="1">
    <citation type="submission" date="2013-11" db="EMBL/GenBank/DDBJ databases">
        <title>Genome sequence of the fusiform rust pathogen reveals effectors for host alternation and coevolution with pine.</title>
        <authorList>
            <consortium name="DOE Joint Genome Institute"/>
            <person name="Smith K."/>
            <person name="Pendleton A."/>
            <person name="Kubisiak T."/>
            <person name="Anderson C."/>
            <person name="Salamov A."/>
            <person name="Aerts A."/>
            <person name="Riley R."/>
            <person name="Clum A."/>
            <person name="Lindquist E."/>
            <person name="Ence D."/>
            <person name="Campbell M."/>
            <person name="Kronenberg Z."/>
            <person name="Feau N."/>
            <person name="Dhillon B."/>
            <person name="Hamelin R."/>
            <person name="Burleigh J."/>
            <person name="Smith J."/>
            <person name="Yandell M."/>
            <person name="Nelson C."/>
            <person name="Grigoriev I."/>
            <person name="Davis J."/>
        </authorList>
    </citation>
    <scope>NUCLEOTIDE SEQUENCE</scope>
    <source>
        <strain evidence="2">G11</strain>
    </source>
</reference>
<organism evidence="2 3">
    <name type="scientific">Cronartium quercuum f. sp. fusiforme G11</name>
    <dbReference type="NCBI Taxonomy" id="708437"/>
    <lineage>
        <taxon>Eukaryota</taxon>
        <taxon>Fungi</taxon>
        <taxon>Dikarya</taxon>
        <taxon>Basidiomycota</taxon>
        <taxon>Pucciniomycotina</taxon>
        <taxon>Pucciniomycetes</taxon>
        <taxon>Pucciniales</taxon>
        <taxon>Coleosporiaceae</taxon>
        <taxon>Cronartium</taxon>
    </lineage>
</organism>
<evidence type="ECO:0000313" key="3">
    <source>
        <dbReference type="Proteomes" id="UP000886653"/>
    </source>
</evidence>
<evidence type="ECO:0008006" key="4">
    <source>
        <dbReference type="Google" id="ProtNLM"/>
    </source>
</evidence>
<accession>A0A9P6NRX8</accession>
<proteinExistence type="predicted"/>